<accession>A0A517Q3M6</accession>
<evidence type="ECO:0000313" key="2">
    <source>
        <dbReference type="Proteomes" id="UP000315647"/>
    </source>
</evidence>
<proteinExistence type="predicted"/>
<sequence>MVHNPVDSFSTYRSKAGKVMRRQHVALIQLDYIQAHKKPVETQ</sequence>
<dbReference type="AlphaFoldDB" id="A0A517Q3M6"/>
<gene>
    <name evidence="1" type="ORF">Enr10x_15120</name>
</gene>
<name>A0A517Q3M6_9PLAN</name>
<dbReference type="EMBL" id="CP037421">
    <property type="protein sequence ID" value="QDT26211.1"/>
    <property type="molecule type" value="Genomic_DNA"/>
</dbReference>
<keyword evidence="2" id="KW-1185">Reference proteome</keyword>
<reference evidence="1 2" key="1">
    <citation type="submission" date="2019-03" db="EMBL/GenBank/DDBJ databases">
        <title>Deep-cultivation of Planctomycetes and their phenomic and genomic characterization uncovers novel biology.</title>
        <authorList>
            <person name="Wiegand S."/>
            <person name="Jogler M."/>
            <person name="Boedeker C."/>
            <person name="Pinto D."/>
            <person name="Vollmers J."/>
            <person name="Rivas-Marin E."/>
            <person name="Kohn T."/>
            <person name="Peeters S.H."/>
            <person name="Heuer A."/>
            <person name="Rast P."/>
            <person name="Oberbeckmann S."/>
            <person name="Bunk B."/>
            <person name="Jeske O."/>
            <person name="Meyerdierks A."/>
            <person name="Storesund J.E."/>
            <person name="Kallscheuer N."/>
            <person name="Luecker S."/>
            <person name="Lage O.M."/>
            <person name="Pohl T."/>
            <person name="Merkel B.J."/>
            <person name="Hornburger P."/>
            <person name="Mueller R.-W."/>
            <person name="Bruemmer F."/>
            <person name="Labrenz M."/>
            <person name="Spormann A.M."/>
            <person name="Op den Camp H."/>
            <person name="Overmann J."/>
            <person name="Amann R."/>
            <person name="Jetten M.S.M."/>
            <person name="Mascher T."/>
            <person name="Medema M.H."/>
            <person name="Devos D.P."/>
            <person name="Kaster A.-K."/>
            <person name="Ovreas L."/>
            <person name="Rohde M."/>
            <person name="Galperin M.Y."/>
            <person name="Jogler C."/>
        </authorList>
    </citation>
    <scope>NUCLEOTIDE SEQUENCE [LARGE SCALE GENOMIC DNA]</scope>
    <source>
        <strain evidence="1 2">Enr10</strain>
    </source>
</reference>
<protein>
    <submittedName>
        <fullName evidence="1">Uncharacterized protein</fullName>
    </submittedName>
</protein>
<evidence type="ECO:0000313" key="1">
    <source>
        <dbReference type="EMBL" id="QDT26211.1"/>
    </source>
</evidence>
<dbReference type="Proteomes" id="UP000315647">
    <property type="component" value="Chromosome"/>
</dbReference>
<organism evidence="1 2">
    <name type="scientific">Gimesia panareensis</name>
    <dbReference type="NCBI Taxonomy" id="2527978"/>
    <lineage>
        <taxon>Bacteria</taxon>
        <taxon>Pseudomonadati</taxon>
        <taxon>Planctomycetota</taxon>
        <taxon>Planctomycetia</taxon>
        <taxon>Planctomycetales</taxon>
        <taxon>Planctomycetaceae</taxon>
        <taxon>Gimesia</taxon>
    </lineage>
</organism>